<feature type="region of interest" description="Disordered" evidence="5">
    <location>
        <begin position="76"/>
        <end position="249"/>
    </location>
</feature>
<dbReference type="Pfam" id="PF02770">
    <property type="entry name" value="Acyl-CoA_dh_M"/>
    <property type="match status" value="1"/>
</dbReference>
<dbReference type="AlphaFoldDB" id="Q3JLW9"/>
<feature type="compositionally biased region" description="Basic residues" evidence="5">
    <location>
        <begin position="403"/>
        <end position="418"/>
    </location>
</feature>
<protein>
    <submittedName>
        <fullName evidence="8">Acyl-CoA dehydrogenase domain protein</fullName>
    </submittedName>
</protein>
<keyword evidence="3" id="KW-0285">Flavoprotein</keyword>
<accession>Q3JLW9</accession>
<dbReference type="Proteomes" id="UP000002700">
    <property type="component" value="Chromosome II"/>
</dbReference>
<dbReference type="CDD" id="cd00567">
    <property type="entry name" value="ACAD"/>
    <property type="match status" value="1"/>
</dbReference>
<feature type="domain" description="Acyl-CoA dehydrogenase/oxidase C-terminal" evidence="6">
    <location>
        <begin position="845"/>
        <end position="979"/>
    </location>
</feature>
<dbReference type="EnsemblBacteria" id="ABA52876">
    <property type="protein sequence ID" value="ABA52876"/>
    <property type="gene ID" value="BURPS1710b_A0275"/>
</dbReference>
<feature type="compositionally biased region" description="Basic and acidic residues" evidence="5">
    <location>
        <begin position="472"/>
        <end position="481"/>
    </location>
</feature>
<dbReference type="SUPFAM" id="SSF47203">
    <property type="entry name" value="Acyl-CoA dehydrogenase C-terminal domain-like"/>
    <property type="match status" value="1"/>
</dbReference>
<feature type="region of interest" description="Disordered" evidence="5">
    <location>
        <begin position="366"/>
        <end position="492"/>
    </location>
</feature>
<evidence type="ECO:0000259" key="6">
    <source>
        <dbReference type="Pfam" id="PF00441"/>
    </source>
</evidence>
<dbReference type="InterPro" id="IPR006091">
    <property type="entry name" value="Acyl-CoA_Oxase/DH_mid-dom"/>
</dbReference>
<feature type="compositionally biased region" description="Basic residues" evidence="5">
    <location>
        <begin position="307"/>
        <end position="321"/>
    </location>
</feature>
<feature type="compositionally biased region" description="Basic residues" evidence="5">
    <location>
        <begin position="214"/>
        <end position="227"/>
    </location>
</feature>
<feature type="domain" description="Acyl-CoA oxidase/dehydrogenase middle" evidence="7">
    <location>
        <begin position="732"/>
        <end position="833"/>
    </location>
</feature>
<dbReference type="HOGENOM" id="CLU_271991_0_0_4"/>
<dbReference type="SUPFAM" id="SSF56645">
    <property type="entry name" value="Acyl-CoA dehydrogenase NM domain-like"/>
    <property type="match status" value="1"/>
</dbReference>
<feature type="compositionally biased region" description="Basic and acidic residues" evidence="5">
    <location>
        <begin position="160"/>
        <end position="178"/>
    </location>
</feature>
<feature type="compositionally biased region" description="Basic and acidic residues" evidence="5">
    <location>
        <begin position="228"/>
        <end position="237"/>
    </location>
</feature>
<feature type="region of interest" description="Disordered" evidence="5">
    <location>
        <begin position="283"/>
        <end position="349"/>
    </location>
</feature>
<keyword evidence="4" id="KW-0274">FAD</keyword>
<feature type="compositionally biased region" description="Basic residues" evidence="5">
    <location>
        <begin position="181"/>
        <end position="198"/>
    </location>
</feature>
<dbReference type="Gene3D" id="1.10.540.10">
    <property type="entry name" value="Acyl-CoA dehydrogenase/oxidase, N-terminal domain"/>
    <property type="match status" value="1"/>
</dbReference>
<evidence type="ECO:0000313" key="9">
    <source>
        <dbReference type="Proteomes" id="UP000002700"/>
    </source>
</evidence>
<organism evidence="8 9">
    <name type="scientific">Burkholderia pseudomallei (strain 1710b)</name>
    <dbReference type="NCBI Taxonomy" id="320372"/>
    <lineage>
        <taxon>Bacteria</taxon>
        <taxon>Pseudomonadati</taxon>
        <taxon>Pseudomonadota</taxon>
        <taxon>Betaproteobacteria</taxon>
        <taxon>Burkholderiales</taxon>
        <taxon>Burkholderiaceae</taxon>
        <taxon>Burkholderia</taxon>
        <taxon>pseudomallei group</taxon>
    </lineage>
</organism>
<feature type="compositionally biased region" description="Basic and acidic residues" evidence="5">
    <location>
        <begin position="366"/>
        <end position="378"/>
    </location>
</feature>
<dbReference type="Gene3D" id="2.40.110.10">
    <property type="entry name" value="Butyryl-CoA Dehydrogenase, subunit A, domain 2"/>
    <property type="match status" value="1"/>
</dbReference>
<dbReference type="InterPro" id="IPR046373">
    <property type="entry name" value="Acyl-CoA_Oxase/DH_mid-dom_sf"/>
</dbReference>
<evidence type="ECO:0000256" key="4">
    <source>
        <dbReference type="ARBA" id="ARBA00022827"/>
    </source>
</evidence>
<reference evidence="8 9" key="1">
    <citation type="submission" date="2005-09" db="EMBL/GenBank/DDBJ databases">
        <authorList>
            <person name="Woods D.E."/>
            <person name="Nierman W.C."/>
        </authorList>
    </citation>
    <scope>NUCLEOTIDE SEQUENCE [LARGE SCALE GENOMIC DNA]</scope>
    <source>
        <strain evidence="8 9">1710b</strain>
    </source>
</reference>
<dbReference type="GO" id="GO:0050660">
    <property type="term" value="F:flavin adenine dinucleotide binding"/>
    <property type="evidence" value="ECO:0007669"/>
    <property type="project" value="InterPro"/>
</dbReference>
<gene>
    <name evidence="8" type="ordered locus">BURPS1710b_A0275</name>
</gene>
<evidence type="ECO:0000259" key="7">
    <source>
        <dbReference type="Pfam" id="PF02770"/>
    </source>
</evidence>
<comment type="cofactor">
    <cofactor evidence="1">
        <name>FAD</name>
        <dbReference type="ChEBI" id="CHEBI:57692"/>
    </cofactor>
</comment>
<feature type="compositionally biased region" description="Basic and acidic residues" evidence="5">
    <location>
        <begin position="85"/>
        <end position="115"/>
    </location>
</feature>
<comment type="similarity">
    <text evidence="2">Belongs to the acyl-CoA dehydrogenase family.</text>
</comment>
<feature type="compositionally biased region" description="Basic residues" evidence="5">
    <location>
        <begin position="438"/>
        <end position="455"/>
    </location>
</feature>
<dbReference type="InterPro" id="IPR036250">
    <property type="entry name" value="AcylCo_DH-like_C"/>
</dbReference>
<dbReference type="Pfam" id="PF00441">
    <property type="entry name" value="Acyl-CoA_dh_1"/>
    <property type="match status" value="1"/>
</dbReference>
<dbReference type="Gene3D" id="1.20.140.10">
    <property type="entry name" value="Butyryl-CoA Dehydrogenase, subunit A, domain 3"/>
    <property type="match status" value="1"/>
</dbReference>
<evidence type="ECO:0000256" key="5">
    <source>
        <dbReference type="SAM" id="MobiDB-lite"/>
    </source>
</evidence>
<dbReference type="InterPro" id="IPR009100">
    <property type="entry name" value="AcylCoA_DH/oxidase_NM_dom_sf"/>
</dbReference>
<dbReference type="GO" id="GO:0003995">
    <property type="term" value="F:acyl-CoA dehydrogenase activity"/>
    <property type="evidence" value="ECO:0007669"/>
    <property type="project" value="TreeGrafter"/>
</dbReference>
<name>Q3JLW9_BURP1</name>
<dbReference type="PANTHER" id="PTHR43884">
    <property type="entry name" value="ACYL-COA DEHYDROGENASE"/>
    <property type="match status" value="1"/>
</dbReference>
<feature type="compositionally biased region" description="Basic and acidic residues" evidence="5">
    <location>
        <begin position="285"/>
        <end position="301"/>
    </location>
</feature>
<dbReference type="KEGG" id="bpm:BURPS1710b_A0275"/>
<proteinExistence type="inferred from homology"/>
<evidence type="ECO:0000313" key="8">
    <source>
        <dbReference type="EMBL" id="ABA52876.1"/>
    </source>
</evidence>
<dbReference type="EMBL" id="CP000125">
    <property type="protein sequence ID" value="ABA52876.1"/>
    <property type="molecule type" value="Genomic_DNA"/>
</dbReference>
<evidence type="ECO:0000256" key="3">
    <source>
        <dbReference type="ARBA" id="ARBA00022630"/>
    </source>
</evidence>
<sequence length="1189" mass="129730">MPPGAPHEPEPCAVRARERVRPLSRRSVDARQRVFIRAMRAAGCARALSRRRLRDAVPVGAASLLRTRAVRRHAARFRAAAAADPDARAPRPDRRDRPRQDFSRRSLRVGGRDARAGVALRAPDRRRRDRIVGADRARARQRSAAQRYVCRSRRRRIPDRRREMADQQRDARRHDQPARPHAARRRPPRLRHAARRQARAVPRPLSPAAEGAHARHPRRRYQRHRVRRCEDTGERANRLARRGPRNRAQGLAAHAHALRVAVARRGRSCAAARAGLRVRAPAVRPHADRSAERAAHADRRVYGSTARRSRRARRGAKHPGIARRDERDVRGRQVSRAHARGGDARHARRVARRACVLSRYIRARDVPESAARQSDRVVVRRKHARQSERDRQCVPDAGEALSRARRRRRRTGARRVRSGHAAAGVRSRRAQPRVAARLPRRRRVAGVGRRHRAARGMRAGAVAPGGAGSQARRADGRRAPADARVPAGSRARARRTIRAREALCAVPCGGVGARAVVAYAASRRRGERRAAVAGRPVAARGAAAGARRAGRRGRFRRRGGRRIMARAAASASRRPAVFAAAVRACRASRGGRMSADAILTGRERAHRRVDAAGPHADLEQALGDPFDAANPLGYARILDADEREALSPDAEAVLERWGMNAEFVPARLGGRWDSVTEMVRRLRPVFRRDAALGIGHGVSSLVAAVGVWAAGSPAQQRELSELLLRGGKVSAAYHELDHGNDFLRNAFEAYPGADGALVLSGTKEVINNADRAHAWVVFARTDARAGGRSHSVLLLDRAALQPAIDAGELEILRRHRTAGVRGCRLAGLRFSRCRVPAERLVAARGAGVEISLRAFQVTRIALPGMAIGMLDTALRTVVAFARERTLYGTRVIEMPYVRALLSDAMADLLAADCLVRAAARGLHLAPAHACVHAAAVKYLVPQLLRDSMNALSVVLGARAYLRDGRHAIFGKMMRDMPIVGLAHAGGTACLLTVLSQLPALARRAAHRARDAGAPFDERVALPPLDFDALTIAAHGEDWLLDALPNALDAFEAAGERATPLARAVRHATAALDALRASAKRLPPSETGPAAHPESFELARRYAVLAAAAACVGVWRAERARAGASFVGAPVWLEAALSRLSERLGMPKQPAPPHVCDAIVSELVARADEHRSFCLYHARLNGGADVPASV</sequence>
<dbReference type="InterPro" id="IPR009075">
    <property type="entry name" value="AcylCo_DH/oxidase_C"/>
</dbReference>
<feature type="compositionally biased region" description="Basic and acidic residues" evidence="5">
    <location>
        <begin position="322"/>
        <end position="331"/>
    </location>
</feature>
<dbReference type="PANTHER" id="PTHR43884:SF12">
    <property type="entry name" value="ISOVALERYL-COA DEHYDROGENASE, MITOCHONDRIAL-RELATED"/>
    <property type="match status" value="1"/>
</dbReference>
<feature type="compositionally biased region" description="Basic residues" evidence="5">
    <location>
        <begin position="150"/>
        <end position="159"/>
    </location>
</feature>
<evidence type="ECO:0000256" key="1">
    <source>
        <dbReference type="ARBA" id="ARBA00001974"/>
    </source>
</evidence>
<evidence type="ECO:0000256" key="2">
    <source>
        <dbReference type="ARBA" id="ARBA00009347"/>
    </source>
</evidence>
<dbReference type="InterPro" id="IPR037069">
    <property type="entry name" value="AcylCoA_DH/ox_N_sf"/>
</dbReference>